<evidence type="ECO:0000259" key="1">
    <source>
        <dbReference type="Pfam" id="PF20586"/>
    </source>
</evidence>
<evidence type="ECO:0000313" key="2">
    <source>
        <dbReference type="EMBL" id="GHO90641.1"/>
    </source>
</evidence>
<name>A0A8J3IA06_9CHLR</name>
<reference evidence="2" key="1">
    <citation type="submission" date="2020-10" db="EMBL/GenBank/DDBJ databases">
        <title>Taxonomic study of unclassified bacteria belonging to the class Ktedonobacteria.</title>
        <authorList>
            <person name="Yabe S."/>
            <person name="Wang C.M."/>
            <person name="Zheng Y."/>
            <person name="Sakai Y."/>
            <person name="Cavaletti L."/>
            <person name="Monciardini P."/>
            <person name="Donadio S."/>
        </authorList>
    </citation>
    <scope>NUCLEOTIDE SEQUENCE</scope>
    <source>
        <strain evidence="2">ID150040</strain>
    </source>
</reference>
<dbReference type="RefSeq" id="WP_220201590.1">
    <property type="nucleotide sequence ID" value="NZ_BNJK01000001.1"/>
</dbReference>
<proteinExistence type="predicted"/>
<dbReference type="Proteomes" id="UP000597444">
    <property type="component" value="Unassembled WGS sequence"/>
</dbReference>
<sequence>MARTRLAALIWSQADQQYFWCDEQEHGLKDTDTINVREEPEAWLKRLAATTSFSFQGREGHLTLLKEARARGGDGYWYAYRRQGKRTAKKYAGRTADLSAPRLEHMARALKCSPEQINQVPSNGDTREAGDGRSWSATDMVAQSQNSISSSIQAPLLIPKFHLPLCIPR</sequence>
<organism evidence="2 3">
    <name type="scientific">Reticulibacter mediterranei</name>
    <dbReference type="NCBI Taxonomy" id="2778369"/>
    <lineage>
        <taxon>Bacteria</taxon>
        <taxon>Bacillati</taxon>
        <taxon>Chloroflexota</taxon>
        <taxon>Ktedonobacteria</taxon>
        <taxon>Ktedonobacterales</taxon>
        <taxon>Reticulibacteraceae</taxon>
        <taxon>Reticulibacter</taxon>
    </lineage>
</organism>
<evidence type="ECO:0000313" key="3">
    <source>
        <dbReference type="Proteomes" id="UP000597444"/>
    </source>
</evidence>
<protein>
    <recommendedName>
        <fullName evidence="1">DUF6788 domain-containing protein</fullName>
    </recommendedName>
</protein>
<accession>A0A8J3IA06</accession>
<dbReference type="AlphaFoldDB" id="A0A8J3IA06"/>
<dbReference type="EMBL" id="BNJK01000001">
    <property type="protein sequence ID" value="GHO90641.1"/>
    <property type="molecule type" value="Genomic_DNA"/>
</dbReference>
<dbReference type="Pfam" id="PF20586">
    <property type="entry name" value="DUF6788"/>
    <property type="match status" value="1"/>
</dbReference>
<keyword evidence="3" id="KW-1185">Reference proteome</keyword>
<comment type="caution">
    <text evidence="2">The sequence shown here is derived from an EMBL/GenBank/DDBJ whole genome shotgun (WGS) entry which is preliminary data.</text>
</comment>
<dbReference type="InterPro" id="IPR046738">
    <property type="entry name" value="DUF6788"/>
</dbReference>
<gene>
    <name evidence="2" type="ORF">KSF_006890</name>
</gene>
<feature type="domain" description="DUF6788" evidence="1">
    <location>
        <begin position="44"/>
        <end position="96"/>
    </location>
</feature>